<dbReference type="InterPro" id="IPR000073">
    <property type="entry name" value="AB_hydrolase_1"/>
</dbReference>
<dbReference type="InterPro" id="IPR029058">
    <property type="entry name" value="AB_hydrolase_fold"/>
</dbReference>
<dbReference type="SUPFAM" id="SSF53474">
    <property type="entry name" value="alpha/beta-Hydrolases"/>
    <property type="match status" value="1"/>
</dbReference>
<name>A0AAU7E6W0_9BACT</name>
<dbReference type="Gene3D" id="3.40.50.1820">
    <property type="entry name" value="alpha/beta hydrolase"/>
    <property type="match status" value="1"/>
</dbReference>
<protein>
    <submittedName>
        <fullName evidence="3">Alpha/beta hydrolase</fullName>
    </submittedName>
</protein>
<organism evidence="3">
    <name type="scientific">Campylobacter sp. CCS1377</name>
    <dbReference type="NCBI Taxonomy" id="3158229"/>
    <lineage>
        <taxon>Bacteria</taxon>
        <taxon>Pseudomonadati</taxon>
        <taxon>Campylobacterota</taxon>
        <taxon>Epsilonproteobacteria</taxon>
        <taxon>Campylobacterales</taxon>
        <taxon>Campylobacteraceae</taxon>
        <taxon>Campylobacter</taxon>
    </lineage>
</organism>
<dbReference type="InterPro" id="IPR050266">
    <property type="entry name" value="AB_hydrolase_sf"/>
</dbReference>
<evidence type="ECO:0000256" key="1">
    <source>
        <dbReference type="ARBA" id="ARBA00022801"/>
    </source>
</evidence>
<dbReference type="GO" id="GO:0016787">
    <property type="term" value="F:hydrolase activity"/>
    <property type="evidence" value="ECO:0007669"/>
    <property type="project" value="UniProtKB-KW"/>
</dbReference>
<sequence length="246" mass="28203">MALTTLAYNNKNYQISYELINNNQIKSILVLHGWGANKELMKQTFSKVLKDFNQIYLDLPGFGNSTIEEILNSKDYANIVLSFLKNKNLHPDIFMGHSFGGKICTLLLNKNIYPSSLLILLSSAGIVAKKSFKTRCKIKLFKILKKLGFAHLYKYFASKDGANLSPLMYETFKKVVDENCELDFAKIQNPTLIFWGIEDKATPLESGKKIYKLIPHSQFFTFEGDHFFFLQNAQKITQIIRNNHAK</sequence>
<evidence type="ECO:0000313" key="3">
    <source>
        <dbReference type="EMBL" id="XBJ28623.1"/>
    </source>
</evidence>
<keyword evidence="1 3" id="KW-0378">Hydrolase</keyword>
<gene>
    <name evidence="3" type="ORF">AAH949_05830</name>
</gene>
<dbReference type="PANTHER" id="PTHR43798">
    <property type="entry name" value="MONOACYLGLYCEROL LIPASE"/>
    <property type="match status" value="1"/>
</dbReference>
<dbReference type="PANTHER" id="PTHR43798:SF31">
    <property type="entry name" value="AB HYDROLASE SUPERFAMILY PROTEIN YCLE"/>
    <property type="match status" value="1"/>
</dbReference>
<feature type="domain" description="AB hydrolase-1" evidence="2">
    <location>
        <begin position="27"/>
        <end position="115"/>
    </location>
</feature>
<dbReference type="GO" id="GO:0016020">
    <property type="term" value="C:membrane"/>
    <property type="evidence" value="ECO:0007669"/>
    <property type="project" value="TreeGrafter"/>
</dbReference>
<dbReference type="RefSeq" id="WP_348518209.1">
    <property type="nucleotide sequence ID" value="NZ_CP155620.1"/>
</dbReference>
<evidence type="ECO:0000259" key="2">
    <source>
        <dbReference type="Pfam" id="PF00561"/>
    </source>
</evidence>
<dbReference type="Pfam" id="PF00561">
    <property type="entry name" value="Abhydrolase_1"/>
    <property type="match status" value="1"/>
</dbReference>
<dbReference type="EMBL" id="CP155620">
    <property type="protein sequence ID" value="XBJ28623.1"/>
    <property type="molecule type" value="Genomic_DNA"/>
</dbReference>
<proteinExistence type="predicted"/>
<accession>A0AAU7E6W0</accession>
<reference evidence="3" key="1">
    <citation type="submission" date="2024-05" db="EMBL/GenBank/DDBJ databases">
        <title>Campylobacter coli isolated from environmental waters in Slovenia.</title>
        <authorList>
            <person name="Zautner A.E."/>
            <person name="Bunk B."/>
            <person name="Riedel T."/>
            <person name="Sproeer C."/>
        </authorList>
    </citation>
    <scope>NUCLEOTIDE SEQUENCE</scope>
    <source>
        <strain evidence="3">CCS1377</strain>
    </source>
</reference>
<dbReference type="AlphaFoldDB" id="A0AAU7E6W0"/>